<comment type="caution">
    <text evidence="1">The sequence shown here is derived from an EMBL/GenBank/DDBJ whole genome shotgun (WGS) entry which is preliminary data.</text>
</comment>
<organism evidence="1 2">
    <name type="scientific">Streptomyces spirodelae</name>
    <dbReference type="NCBI Taxonomy" id="2812904"/>
    <lineage>
        <taxon>Bacteria</taxon>
        <taxon>Bacillati</taxon>
        <taxon>Actinomycetota</taxon>
        <taxon>Actinomycetes</taxon>
        <taxon>Kitasatosporales</taxon>
        <taxon>Streptomycetaceae</taxon>
        <taxon>Streptomyces</taxon>
    </lineage>
</organism>
<reference evidence="1 2" key="1">
    <citation type="submission" date="2021-02" db="EMBL/GenBank/DDBJ databases">
        <title>Streptomyces spirodelae sp. nov., isolated from duckweed.</title>
        <authorList>
            <person name="Saimee Y."/>
            <person name="Duangmal K."/>
        </authorList>
    </citation>
    <scope>NUCLEOTIDE SEQUENCE [LARGE SCALE GENOMIC DNA]</scope>
    <source>
        <strain evidence="1 2">DW4-2</strain>
    </source>
</reference>
<accession>A0ABS3WQU1</accession>
<evidence type="ECO:0000313" key="1">
    <source>
        <dbReference type="EMBL" id="MBO8185493.1"/>
    </source>
</evidence>
<evidence type="ECO:0000313" key="2">
    <source>
        <dbReference type="Proteomes" id="UP001518976"/>
    </source>
</evidence>
<name>A0ABS3WQU1_9ACTN</name>
<dbReference type="RefSeq" id="WP_209264300.1">
    <property type="nucleotide sequence ID" value="NZ_JAFFZN010000005.1"/>
</dbReference>
<sequence length="97" mass="10869">MRMLLKARLDTEKGSELIASGRMAQVLESLLERLRPEAAYFTPDRGHRSCLFVFDMEDSSQLVTLTEPLFRELGAEVTVQPAMNLDDVKRGLASLKG</sequence>
<proteinExistence type="predicted"/>
<protein>
    <recommendedName>
        <fullName evidence="3">DUF3303 domain-containing protein</fullName>
    </recommendedName>
</protein>
<evidence type="ECO:0008006" key="3">
    <source>
        <dbReference type="Google" id="ProtNLM"/>
    </source>
</evidence>
<dbReference type="EMBL" id="JAFFZN010000005">
    <property type="protein sequence ID" value="MBO8185493.1"/>
    <property type="molecule type" value="Genomic_DNA"/>
</dbReference>
<dbReference type="Proteomes" id="UP001518976">
    <property type="component" value="Unassembled WGS sequence"/>
</dbReference>
<keyword evidence="2" id="KW-1185">Reference proteome</keyword>
<gene>
    <name evidence="1" type="ORF">JW592_08460</name>
</gene>